<name>A0A0U1DZ98_9MYCO</name>
<gene>
    <name evidence="1" type="ORF">BN970_03320</name>
    <name evidence="2" type="ORF">BN970_07153</name>
</gene>
<reference evidence="2 3" key="1">
    <citation type="submission" date="2015-03" db="EMBL/GenBank/DDBJ databases">
        <authorList>
            <person name="Murphy D."/>
        </authorList>
    </citation>
    <scope>NUCLEOTIDE SEQUENCE [LARGE SCALE GENOMIC DNA]</scope>
    <source>
        <strain evidence="2 3">D16</strain>
    </source>
</reference>
<evidence type="ECO:0000313" key="1">
    <source>
        <dbReference type="EMBL" id="CQD15775.1"/>
    </source>
</evidence>
<dbReference type="AlphaFoldDB" id="A0A0U1DZ98"/>
<evidence type="ECO:0000313" key="2">
    <source>
        <dbReference type="EMBL" id="CQD25351.1"/>
    </source>
</evidence>
<dbReference type="EMBL" id="CTEF01000002">
    <property type="protein sequence ID" value="CQD15775.1"/>
    <property type="molecule type" value="Genomic_DNA"/>
</dbReference>
<dbReference type="EMBL" id="CTEF01000011">
    <property type="protein sequence ID" value="CQD25351.1"/>
    <property type="molecule type" value="Genomic_DNA"/>
</dbReference>
<dbReference type="Pfam" id="PF13455">
    <property type="entry name" value="MUG113"/>
    <property type="match status" value="1"/>
</dbReference>
<sequence>MKSNQGRGTTSTVRYESPGGGVECCHPRCSATPQKRYEFPVPLCDRHIVQVLARSTEVVSEARRDHVVKNQKPLPLQKQAMLDRGFGQFSHEPIVYYLKFGDRVKIGTTTNLRKRLLDIPHDEVLAVEPGGVDIERRRHLQFARHRVNGEWFTCGDGLMLHIETLQRNATQTT</sequence>
<proteinExistence type="predicted"/>
<organism evidence="2 3">
    <name type="scientific">Mycolicibacterium conceptionense</name>
    <dbReference type="NCBI Taxonomy" id="451644"/>
    <lineage>
        <taxon>Bacteria</taxon>
        <taxon>Bacillati</taxon>
        <taxon>Actinomycetota</taxon>
        <taxon>Actinomycetes</taxon>
        <taxon>Mycobacteriales</taxon>
        <taxon>Mycobacteriaceae</taxon>
        <taxon>Mycolicibacterium</taxon>
    </lineage>
</organism>
<accession>A0A0U1DZ98</accession>
<protein>
    <submittedName>
        <fullName evidence="2">T5orf172 domain protein</fullName>
    </submittedName>
</protein>
<dbReference type="Proteomes" id="UP000182227">
    <property type="component" value="Unassembled WGS sequence"/>
</dbReference>
<evidence type="ECO:0000313" key="3">
    <source>
        <dbReference type="Proteomes" id="UP000182227"/>
    </source>
</evidence>